<dbReference type="KEGG" id="swo:Swol_0792"/>
<dbReference type="CDD" id="cd00009">
    <property type="entry name" value="AAA"/>
    <property type="match status" value="1"/>
</dbReference>
<dbReference type="InterPro" id="IPR035965">
    <property type="entry name" value="PAS-like_dom_sf"/>
</dbReference>
<proteinExistence type="predicted"/>
<dbReference type="InterPro" id="IPR009057">
    <property type="entry name" value="Homeodomain-like_sf"/>
</dbReference>
<dbReference type="InterPro" id="IPR027417">
    <property type="entry name" value="P-loop_NTPase"/>
</dbReference>
<sequence length="662" mass="74489">MSGCPGYGKKEVIGRYILDIIPESRLPEVLQSGRIHEADIWSVNGRDTIVTRLPIIKNGKIIGAIAKSLFLDVSGAKMMLKKLQETQQEFQALFEALIESPYMVYVIVDKNGFITNMNKTYLDALALDRGEVVGKHILEIIPESKLPEILSTGRIDKADIWPINGRDTIVTRLPIIKDDKIIGAIAKSLFLDMSGARILMHRLQETEKEFRAISEALIECPYMVYVIVDKDGIITSINQTYLDALGMEKSEVVGKHISKITPTSLLPEVLKTRQIDLADIYTINGQDTIVTRLPIIKDGEIIGAIARSLFMDISGAKILMNKLQETKKELNIYREELRQGYQAKWQFKDLIGQSPAFLKVKSVAEQVSHSVSTLLITGESGTGKELFAHAIHNSSDRSSYPFVMINCAALPDSLLESELFGYEEGAFTGARKGGKPGKFELAMGGTIFLDEIGDMPLSMQTRLLTVLQDRMVERIGGTRPIYIDVRVIAATNRDLEELVANNKFRQDLYYRLNVVRLDIPPLRERSEDIPLLAKNLIKKINQKLGTKINKISYKTIELMQNYGWPGNVRELENLLERALNLADMNRENSITIKHFPLMVENTYFRDEPNPSTLPDAIEQLEKQLIIQALEKTNGNKMQAAKVLGIYTSALYRKISKYGLDEL</sequence>
<dbReference type="Pfam" id="PF02954">
    <property type="entry name" value="HTH_8"/>
    <property type="match status" value="1"/>
</dbReference>
<dbReference type="Gene3D" id="3.30.450.20">
    <property type="entry name" value="PAS domain"/>
    <property type="match status" value="3"/>
</dbReference>
<accession>Q0AYU1</accession>
<dbReference type="InterPro" id="IPR058031">
    <property type="entry name" value="AAA_lid_NorR"/>
</dbReference>
<organism evidence="8 9">
    <name type="scientific">Syntrophomonas wolfei subsp. wolfei (strain DSM 2245B / Goettingen)</name>
    <dbReference type="NCBI Taxonomy" id="335541"/>
    <lineage>
        <taxon>Bacteria</taxon>
        <taxon>Bacillati</taxon>
        <taxon>Bacillota</taxon>
        <taxon>Clostridia</taxon>
        <taxon>Eubacteriales</taxon>
        <taxon>Syntrophomonadaceae</taxon>
        <taxon>Syntrophomonas</taxon>
    </lineage>
</organism>
<keyword evidence="1" id="KW-0547">Nucleotide-binding</keyword>
<dbReference type="Gene3D" id="1.10.10.60">
    <property type="entry name" value="Homeodomain-like"/>
    <property type="match status" value="1"/>
</dbReference>
<dbReference type="RefSeq" id="WP_011640218.1">
    <property type="nucleotide sequence ID" value="NC_008346.1"/>
</dbReference>
<dbReference type="Pfam" id="PF13426">
    <property type="entry name" value="PAS_9"/>
    <property type="match status" value="1"/>
</dbReference>
<gene>
    <name evidence="8" type="ordered locus">Swol_0792</name>
</gene>
<dbReference type="STRING" id="335541.Swol_0792"/>
<dbReference type="GO" id="GO:0005524">
    <property type="term" value="F:ATP binding"/>
    <property type="evidence" value="ECO:0007669"/>
    <property type="project" value="UniProtKB-KW"/>
</dbReference>
<evidence type="ECO:0000256" key="3">
    <source>
        <dbReference type="ARBA" id="ARBA00023015"/>
    </source>
</evidence>
<dbReference type="Gene3D" id="1.10.8.60">
    <property type="match status" value="1"/>
</dbReference>
<dbReference type="Pfam" id="PF00989">
    <property type="entry name" value="PAS"/>
    <property type="match status" value="1"/>
</dbReference>
<evidence type="ECO:0000313" key="8">
    <source>
        <dbReference type="EMBL" id="ABI68113.1"/>
    </source>
</evidence>
<dbReference type="SUPFAM" id="SSF55785">
    <property type="entry name" value="PYP-like sensor domain (PAS domain)"/>
    <property type="match status" value="2"/>
</dbReference>
<dbReference type="InterPro" id="IPR025944">
    <property type="entry name" value="Sigma_54_int_dom_CS"/>
</dbReference>
<evidence type="ECO:0000256" key="4">
    <source>
        <dbReference type="ARBA" id="ARBA00023163"/>
    </source>
</evidence>
<dbReference type="PROSITE" id="PS50045">
    <property type="entry name" value="SIGMA54_INTERACT_4"/>
    <property type="match status" value="1"/>
</dbReference>
<dbReference type="SMART" id="SM00382">
    <property type="entry name" value="AAA"/>
    <property type="match status" value="1"/>
</dbReference>
<evidence type="ECO:0000259" key="6">
    <source>
        <dbReference type="PROSITE" id="PS50045"/>
    </source>
</evidence>
<keyword evidence="2" id="KW-0067">ATP-binding</keyword>
<dbReference type="FunFam" id="3.40.50.300:FF:000006">
    <property type="entry name" value="DNA-binding transcriptional regulator NtrC"/>
    <property type="match status" value="1"/>
</dbReference>
<name>Q0AYU1_SYNWW</name>
<dbReference type="InterPro" id="IPR000014">
    <property type="entry name" value="PAS"/>
</dbReference>
<protein>
    <recommendedName>
        <fullName evidence="10">Sigma-54-dependent Fis family transcriptional regulator</fullName>
    </recommendedName>
</protein>
<dbReference type="PANTHER" id="PTHR32071">
    <property type="entry name" value="TRANSCRIPTIONAL REGULATORY PROTEIN"/>
    <property type="match status" value="1"/>
</dbReference>
<dbReference type="Proteomes" id="UP000001968">
    <property type="component" value="Chromosome"/>
</dbReference>
<dbReference type="PROSITE" id="PS00675">
    <property type="entry name" value="SIGMA54_INTERACT_1"/>
    <property type="match status" value="1"/>
</dbReference>
<keyword evidence="9" id="KW-1185">Reference proteome</keyword>
<keyword evidence="5" id="KW-0175">Coiled coil</keyword>
<dbReference type="InterPro" id="IPR013767">
    <property type="entry name" value="PAS_fold"/>
</dbReference>
<keyword evidence="4" id="KW-0804">Transcription</keyword>
<dbReference type="Pfam" id="PF00158">
    <property type="entry name" value="Sigma54_activat"/>
    <property type="match status" value="1"/>
</dbReference>
<dbReference type="InterPro" id="IPR002197">
    <property type="entry name" value="HTH_Fis"/>
</dbReference>
<dbReference type="PROSITE" id="PS00688">
    <property type="entry name" value="SIGMA54_INTERACT_3"/>
    <property type="match status" value="1"/>
</dbReference>
<dbReference type="HOGENOM" id="CLU_000445_8_1_9"/>
<keyword evidence="3" id="KW-0805">Transcription regulation</keyword>
<evidence type="ECO:0000259" key="7">
    <source>
        <dbReference type="PROSITE" id="PS50112"/>
    </source>
</evidence>
<evidence type="ECO:0000256" key="5">
    <source>
        <dbReference type="SAM" id="Coils"/>
    </source>
</evidence>
<dbReference type="PRINTS" id="PR01590">
    <property type="entry name" value="HTHFIS"/>
</dbReference>
<dbReference type="PROSITE" id="PS50112">
    <property type="entry name" value="PAS"/>
    <property type="match status" value="2"/>
</dbReference>
<dbReference type="GO" id="GO:0006355">
    <property type="term" value="P:regulation of DNA-templated transcription"/>
    <property type="evidence" value="ECO:0007669"/>
    <property type="project" value="InterPro"/>
</dbReference>
<dbReference type="InterPro" id="IPR025662">
    <property type="entry name" value="Sigma_54_int_dom_ATP-bd_1"/>
</dbReference>
<dbReference type="SUPFAM" id="SSF46689">
    <property type="entry name" value="Homeodomain-like"/>
    <property type="match status" value="1"/>
</dbReference>
<dbReference type="GO" id="GO:0043565">
    <property type="term" value="F:sequence-specific DNA binding"/>
    <property type="evidence" value="ECO:0007669"/>
    <property type="project" value="InterPro"/>
</dbReference>
<evidence type="ECO:0000313" key="9">
    <source>
        <dbReference type="Proteomes" id="UP000001968"/>
    </source>
</evidence>
<dbReference type="SUPFAM" id="SSF52540">
    <property type="entry name" value="P-loop containing nucleoside triphosphate hydrolases"/>
    <property type="match status" value="1"/>
</dbReference>
<dbReference type="InterPro" id="IPR002078">
    <property type="entry name" value="Sigma_54_int"/>
</dbReference>
<dbReference type="Pfam" id="PF25601">
    <property type="entry name" value="AAA_lid_14"/>
    <property type="match status" value="1"/>
</dbReference>
<dbReference type="SMART" id="SM00091">
    <property type="entry name" value="PAS"/>
    <property type="match status" value="2"/>
</dbReference>
<dbReference type="Gene3D" id="3.40.50.300">
    <property type="entry name" value="P-loop containing nucleotide triphosphate hydrolases"/>
    <property type="match status" value="1"/>
</dbReference>
<evidence type="ECO:0000256" key="2">
    <source>
        <dbReference type="ARBA" id="ARBA00022840"/>
    </source>
</evidence>
<dbReference type="AlphaFoldDB" id="Q0AYU1"/>
<dbReference type="eggNOG" id="COG3829">
    <property type="taxonomic scope" value="Bacteria"/>
</dbReference>
<evidence type="ECO:0008006" key="10">
    <source>
        <dbReference type="Google" id="ProtNLM"/>
    </source>
</evidence>
<dbReference type="PANTHER" id="PTHR32071:SF57">
    <property type="entry name" value="C4-DICARBOXYLATE TRANSPORT TRANSCRIPTIONAL REGULATORY PROTEIN DCTD"/>
    <property type="match status" value="1"/>
</dbReference>
<feature type="domain" description="PAS" evidence="7">
    <location>
        <begin position="90"/>
        <end position="141"/>
    </location>
</feature>
<dbReference type="CDD" id="cd00130">
    <property type="entry name" value="PAS"/>
    <property type="match status" value="2"/>
</dbReference>
<dbReference type="NCBIfam" id="TIGR00229">
    <property type="entry name" value="sensory_box"/>
    <property type="match status" value="2"/>
</dbReference>
<evidence type="ECO:0000256" key="1">
    <source>
        <dbReference type="ARBA" id="ARBA00022741"/>
    </source>
</evidence>
<dbReference type="EMBL" id="CP000448">
    <property type="protein sequence ID" value="ABI68113.1"/>
    <property type="molecule type" value="Genomic_DNA"/>
</dbReference>
<feature type="domain" description="Sigma-54 factor interaction" evidence="6">
    <location>
        <begin position="350"/>
        <end position="580"/>
    </location>
</feature>
<feature type="domain" description="PAS" evidence="7">
    <location>
        <begin position="225"/>
        <end position="255"/>
    </location>
</feature>
<reference evidence="9" key="1">
    <citation type="journal article" date="2010" name="Environ. Microbiol.">
        <title>The genome of Syntrophomonas wolfei: new insights into syntrophic metabolism and biohydrogen production.</title>
        <authorList>
            <person name="Sieber J.R."/>
            <person name="Sims D.R."/>
            <person name="Han C."/>
            <person name="Kim E."/>
            <person name="Lykidis A."/>
            <person name="Lapidus A.L."/>
            <person name="McDonnald E."/>
            <person name="Rohlin L."/>
            <person name="Culley D.E."/>
            <person name="Gunsalus R."/>
            <person name="McInerney M.J."/>
        </authorList>
    </citation>
    <scope>NUCLEOTIDE SEQUENCE [LARGE SCALE GENOMIC DNA]</scope>
    <source>
        <strain evidence="9">DSM 2245B / Goettingen</strain>
    </source>
</reference>
<feature type="coiled-coil region" evidence="5">
    <location>
        <begin position="316"/>
        <end position="343"/>
    </location>
</feature>
<dbReference type="InterPro" id="IPR003593">
    <property type="entry name" value="AAA+_ATPase"/>
</dbReference>